<evidence type="ECO:0000313" key="2">
    <source>
        <dbReference type="WBParaSite" id="PSAMB.scaffold1498size30661.g13485.t1"/>
    </source>
</evidence>
<protein>
    <submittedName>
        <fullName evidence="2">Uncharacterized protein</fullName>
    </submittedName>
</protein>
<evidence type="ECO:0000313" key="1">
    <source>
        <dbReference type="Proteomes" id="UP000887566"/>
    </source>
</evidence>
<proteinExistence type="predicted"/>
<name>A0A914V3H2_9BILA</name>
<dbReference type="WBParaSite" id="PSAMB.scaffold1498size30661.g13485.t1">
    <property type="protein sequence ID" value="PSAMB.scaffold1498size30661.g13485.t1"/>
    <property type="gene ID" value="PSAMB.scaffold1498size30661.g13485"/>
</dbReference>
<accession>A0A914V3H2</accession>
<dbReference type="Proteomes" id="UP000887566">
    <property type="component" value="Unplaced"/>
</dbReference>
<dbReference type="AlphaFoldDB" id="A0A914V3H2"/>
<reference evidence="2" key="1">
    <citation type="submission" date="2022-11" db="UniProtKB">
        <authorList>
            <consortium name="WormBaseParasite"/>
        </authorList>
    </citation>
    <scope>IDENTIFICATION</scope>
</reference>
<keyword evidence="1" id="KW-1185">Reference proteome</keyword>
<sequence>MGSMASNRTLRLYRRVLMSSSSSLSVGCQRESLSLPLSSVSLSFSLPGKLATLWINSATWVCEDDECIQQLCFLLCVTISVRLRAASPMRESEAN</sequence>
<organism evidence="1 2">
    <name type="scientific">Plectus sambesii</name>
    <dbReference type="NCBI Taxonomy" id="2011161"/>
    <lineage>
        <taxon>Eukaryota</taxon>
        <taxon>Metazoa</taxon>
        <taxon>Ecdysozoa</taxon>
        <taxon>Nematoda</taxon>
        <taxon>Chromadorea</taxon>
        <taxon>Plectida</taxon>
        <taxon>Plectina</taxon>
        <taxon>Plectoidea</taxon>
        <taxon>Plectidae</taxon>
        <taxon>Plectus</taxon>
    </lineage>
</organism>